<protein>
    <submittedName>
        <fullName evidence="2">Cytoplasmic chaperone TorD</fullName>
    </submittedName>
</protein>
<dbReference type="STRING" id="649764.HMPREF0762_01070"/>
<dbReference type="InterPro" id="IPR020945">
    <property type="entry name" value="DMSO/NO3_reduct_chaperone"/>
</dbReference>
<dbReference type="Pfam" id="PF02613">
    <property type="entry name" value="Nitrate_red_del"/>
    <property type="match status" value="1"/>
</dbReference>
<gene>
    <name evidence="2" type="ORF">HMPREF0762_01070</name>
</gene>
<dbReference type="RefSeq" id="WP_006362327.1">
    <property type="nucleotide sequence ID" value="NZ_GG700630.1"/>
</dbReference>
<evidence type="ECO:0000313" key="2">
    <source>
        <dbReference type="EMBL" id="EEZ61728.1"/>
    </source>
</evidence>
<evidence type="ECO:0000313" key="3">
    <source>
        <dbReference type="Proteomes" id="UP000006001"/>
    </source>
</evidence>
<keyword evidence="3" id="KW-1185">Reference proteome</keyword>
<accession>D0WGW5</accession>
<comment type="caution">
    <text evidence="2">The sequence shown here is derived from an EMBL/GenBank/DDBJ whole genome shotgun (WGS) entry which is preliminary data.</text>
</comment>
<organism evidence="2 3">
    <name type="scientific">Slackia exigua (strain ATCC 700122 / DSM 15923 / CIP 105133 / JCM 11022 / KCTC 5966 / S-7)</name>
    <dbReference type="NCBI Taxonomy" id="649764"/>
    <lineage>
        <taxon>Bacteria</taxon>
        <taxon>Bacillati</taxon>
        <taxon>Actinomycetota</taxon>
        <taxon>Coriobacteriia</taxon>
        <taxon>Eggerthellales</taxon>
        <taxon>Eggerthellaceae</taxon>
        <taxon>Slackia</taxon>
    </lineage>
</organism>
<dbReference type="EMBL" id="ACUX02000006">
    <property type="protein sequence ID" value="EEZ61728.1"/>
    <property type="molecule type" value="Genomic_DNA"/>
</dbReference>
<dbReference type="SUPFAM" id="SSF89155">
    <property type="entry name" value="TorD-like"/>
    <property type="match status" value="1"/>
</dbReference>
<proteinExistence type="predicted"/>
<dbReference type="AlphaFoldDB" id="D0WGW5"/>
<name>D0WGW5_SLAES</name>
<dbReference type="InterPro" id="IPR050289">
    <property type="entry name" value="TorD/DmsD_chaperones"/>
</dbReference>
<dbReference type="eggNOG" id="COG3381">
    <property type="taxonomic scope" value="Bacteria"/>
</dbReference>
<dbReference type="PANTHER" id="PTHR34227">
    <property type="entry name" value="CHAPERONE PROTEIN YCDY"/>
    <property type="match status" value="1"/>
</dbReference>
<dbReference type="OrthoDB" id="3173687at2"/>
<dbReference type="Gene3D" id="1.10.3480.10">
    <property type="entry name" value="TorD-like"/>
    <property type="match status" value="1"/>
</dbReference>
<dbReference type="Proteomes" id="UP000006001">
    <property type="component" value="Unassembled WGS sequence"/>
</dbReference>
<dbReference type="HOGENOM" id="CLU_077650_0_2_11"/>
<sequence length="224" mass="24612">MPVCENAALAQSDAELAELLARCFLQPSPDFALEVKGGSLTQALREILGECSDSEIRAALDDVESFARDLSALDEQAAYLKLEADYNRLFVGPGKLLAPPYESVHATRDGLEGRGRLRGPAEREVHAAYVASGYDMPERFVEYPDHIAVELEFLAMLAAQEAEAWEQGDESAAFELQERADAFREEHLGRWLSSFAEEVRSGAKLPFYASVATLARKTMLAPGE</sequence>
<dbReference type="GeneID" id="85007609"/>
<reference evidence="2" key="1">
    <citation type="submission" date="2009-10" db="EMBL/GenBank/DDBJ databases">
        <authorList>
            <person name="Weinstock G."/>
            <person name="Sodergren E."/>
            <person name="Clifton S."/>
            <person name="Fulton L."/>
            <person name="Fulton B."/>
            <person name="Courtney L."/>
            <person name="Fronick C."/>
            <person name="Harrison M."/>
            <person name="Strong C."/>
            <person name="Farmer C."/>
            <person name="Delahaunty K."/>
            <person name="Markovic C."/>
            <person name="Hall O."/>
            <person name="Minx P."/>
            <person name="Tomlinson C."/>
            <person name="Mitreva M."/>
            <person name="Nelson J."/>
            <person name="Hou S."/>
            <person name="Wollam A."/>
            <person name="Pepin K.H."/>
            <person name="Johnson M."/>
            <person name="Bhonagiri V."/>
            <person name="Nash W.E."/>
            <person name="Warren W."/>
            <person name="Chinwalla A."/>
            <person name="Mardis E.R."/>
            <person name="Wilson R.K."/>
        </authorList>
    </citation>
    <scope>NUCLEOTIDE SEQUENCE [LARGE SCALE GENOMIC DNA]</scope>
    <source>
        <strain evidence="2">ATCC 700122</strain>
    </source>
</reference>
<keyword evidence="1" id="KW-0143">Chaperone</keyword>
<evidence type="ECO:0000256" key="1">
    <source>
        <dbReference type="ARBA" id="ARBA00023186"/>
    </source>
</evidence>
<dbReference type="InterPro" id="IPR036411">
    <property type="entry name" value="TorD-like_sf"/>
</dbReference>
<dbReference type="PANTHER" id="PTHR34227:SF1">
    <property type="entry name" value="DIMETHYL SULFOXIDE REDUCTASE CHAPERONE-RELATED"/>
    <property type="match status" value="1"/>
</dbReference>